<dbReference type="Proteomes" id="UP000005439">
    <property type="component" value="Chromosome"/>
</dbReference>
<dbReference type="GO" id="GO:0046872">
    <property type="term" value="F:metal ion binding"/>
    <property type="evidence" value="ECO:0007669"/>
    <property type="project" value="UniProtKB-KW"/>
</dbReference>
<dbReference type="AlphaFoldDB" id="G8TX06"/>
<dbReference type="InterPro" id="IPR027476">
    <property type="entry name" value="DppA_N"/>
</dbReference>
<dbReference type="InterPro" id="IPR036177">
    <property type="entry name" value="Peptidase_M55_sf"/>
</dbReference>
<feature type="binding site" evidence="2">
    <location>
        <position position="134"/>
    </location>
    <ligand>
        <name>Zn(2+)</name>
        <dbReference type="ChEBI" id="CHEBI:29105"/>
        <label>2</label>
    </ligand>
</feature>
<name>G8TX06_SULAD</name>
<protein>
    <submittedName>
        <fullName evidence="3">Peptidase M55 D-aminopeptidase</fullName>
    </submittedName>
</protein>
<organism evidence="3 4">
    <name type="scientific">Sulfobacillus acidophilus (strain ATCC 700253 / DSM 10332 / NAL)</name>
    <dbReference type="NCBI Taxonomy" id="679936"/>
    <lineage>
        <taxon>Bacteria</taxon>
        <taxon>Bacillati</taxon>
        <taxon>Bacillota</taxon>
        <taxon>Clostridia</taxon>
        <taxon>Eubacteriales</taxon>
        <taxon>Clostridiales Family XVII. Incertae Sedis</taxon>
        <taxon>Sulfobacillus</taxon>
    </lineage>
</organism>
<dbReference type="HOGENOM" id="CLU_086038_1_0_9"/>
<dbReference type="SUPFAM" id="SSF63992">
    <property type="entry name" value="Dipeptide transport protein"/>
    <property type="match status" value="1"/>
</dbReference>
<feature type="binding site" evidence="2">
    <location>
        <position position="104"/>
    </location>
    <ligand>
        <name>Zn(2+)</name>
        <dbReference type="ChEBI" id="CHEBI:29105"/>
        <label>2</label>
    </ligand>
</feature>
<evidence type="ECO:0000313" key="4">
    <source>
        <dbReference type="Proteomes" id="UP000005439"/>
    </source>
</evidence>
<evidence type="ECO:0000256" key="2">
    <source>
        <dbReference type="PIRSR" id="PIRSR015853-2"/>
    </source>
</evidence>
<dbReference type="PATRIC" id="fig|679936.5.peg.1483"/>
<dbReference type="Gene3D" id="3.40.50.10780">
    <property type="entry name" value="Dipeptide transport protein"/>
    <property type="match status" value="1"/>
</dbReference>
<keyword evidence="2" id="KW-0479">Metal-binding</keyword>
<evidence type="ECO:0000313" key="3">
    <source>
        <dbReference type="EMBL" id="AEW04914.1"/>
    </source>
</evidence>
<accession>G8TX06</accession>
<sequence length="275" mass="30082">MKVWISVDMEGISGIVDREQLIPDHRLYQEGRQRMLDDLRAVTDRLLAASDVEEIWINDSHDGMVNVRQSDMPPRVYLISGGAKPFSMAEGAQWADLALFIGYHAKAGTQAAIMDHTYAGEIFDVTLNGQSVGETGLNAALLGAWGVPVGMVSGDDKVAAEAKALLPDVETAVVKWGISRRAARLLPPAEASAVLQQAVDRTLTKWREGRLKPWRITTPITLTVTLMTPEMADRGMYCPGAIRLDGRTVGFTLASMEDAFRSFYTVMASAGRPLY</sequence>
<feature type="binding site" evidence="2">
    <location>
        <position position="10"/>
    </location>
    <ligand>
        <name>Zn(2+)</name>
        <dbReference type="ChEBI" id="CHEBI:29105"/>
        <label>1</label>
    </ligand>
</feature>
<feature type="active site" description="Nucleophile" evidence="1">
    <location>
        <position position="116"/>
    </location>
</feature>
<reference evidence="4" key="1">
    <citation type="submission" date="2011-12" db="EMBL/GenBank/DDBJ databases">
        <title>The complete genome of chromosome of Sulfobacillus acidophilus DSM 10332.</title>
        <authorList>
            <person name="Lucas S."/>
            <person name="Han J."/>
            <person name="Lapidus A."/>
            <person name="Bruce D."/>
            <person name="Goodwin L."/>
            <person name="Pitluck S."/>
            <person name="Peters L."/>
            <person name="Kyrpides N."/>
            <person name="Mavromatis K."/>
            <person name="Ivanova N."/>
            <person name="Mikhailova N."/>
            <person name="Chertkov O."/>
            <person name="Saunders E."/>
            <person name="Detter J.C."/>
            <person name="Tapia R."/>
            <person name="Han C."/>
            <person name="Land M."/>
            <person name="Hauser L."/>
            <person name="Markowitz V."/>
            <person name="Cheng J.-F."/>
            <person name="Hugenholtz P."/>
            <person name="Woyke T."/>
            <person name="Wu D."/>
            <person name="Pukall R."/>
            <person name="Gehrich-Schroeter G."/>
            <person name="Schneider S."/>
            <person name="Klenk H.-P."/>
            <person name="Eisen J.A."/>
        </authorList>
    </citation>
    <scope>NUCLEOTIDE SEQUENCE [LARGE SCALE GENOMIC DNA]</scope>
    <source>
        <strain evidence="4">ATCC 700253 / DSM 10332 / NAL</strain>
    </source>
</reference>
<feature type="binding site" evidence="2">
    <location>
        <position position="8"/>
    </location>
    <ligand>
        <name>Zn(2+)</name>
        <dbReference type="ChEBI" id="CHEBI:29105"/>
        <label>1</label>
    </ligand>
</feature>
<feature type="binding site" evidence="2">
    <location>
        <position position="8"/>
    </location>
    <ligand>
        <name>Zn(2+)</name>
        <dbReference type="ChEBI" id="CHEBI:29105"/>
        <label>2</label>
    </ligand>
</feature>
<proteinExistence type="predicted"/>
<dbReference type="PIRSF" id="PIRSF015853">
    <property type="entry name" value="Pep_DppA"/>
    <property type="match status" value="1"/>
</dbReference>
<keyword evidence="2" id="KW-0862">Zinc</keyword>
<dbReference type="EMBL" id="CP003179">
    <property type="protein sequence ID" value="AEW04914.1"/>
    <property type="molecule type" value="Genomic_DNA"/>
</dbReference>
<keyword evidence="4" id="KW-1185">Reference proteome</keyword>
<dbReference type="Pfam" id="PF04951">
    <property type="entry name" value="Peptidase_M55"/>
    <property type="match status" value="1"/>
</dbReference>
<gene>
    <name evidence="3" type="ordered locus">Sulac_1417</name>
</gene>
<reference evidence="3 4" key="2">
    <citation type="journal article" date="2012" name="Stand. Genomic Sci.">
        <title>Complete genome sequence of the moderately thermophilic mineral-sulfide-oxidizing firmicute Sulfobacillus acidophilus type strain (NAL(T)).</title>
        <authorList>
            <person name="Anderson I."/>
            <person name="Chertkov O."/>
            <person name="Chen A."/>
            <person name="Saunders E."/>
            <person name="Lapidus A."/>
            <person name="Nolan M."/>
            <person name="Lucas S."/>
            <person name="Hammon N."/>
            <person name="Deshpande S."/>
            <person name="Cheng J.F."/>
            <person name="Han C."/>
            <person name="Tapia R."/>
            <person name="Goodwin L.A."/>
            <person name="Pitluck S."/>
            <person name="Liolios K."/>
            <person name="Pagani I."/>
            <person name="Ivanova N."/>
            <person name="Mikhailova N."/>
            <person name="Pati A."/>
            <person name="Palaniappan K."/>
            <person name="Land M."/>
            <person name="Pan C."/>
            <person name="Rohde M."/>
            <person name="Pukall R."/>
            <person name="Goker M."/>
            <person name="Detter J.C."/>
            <person name="Woyke T."/>
            <person name="Bristow J."/>
            <person name="Eisen J.A."/>
            <person name="Markowitz V."/>
            <person name="Hugenholtz P."/>
            <person name="Kyrpides N.C."/>
            <person name="Klenk H.P."/>
            <person name="Mavromatis K."/>
        </authorList>
    </citation>
    <scope>NUCLEOTIDE SEQUENCE [LARGE SCALE GENOMIC DNA]</scope>
    <source>
        <strain evidence="4">ATCC 700253 / DSM 10332 / NAL</strain>
    </source>
</reference>
<dbReference type="KEGG" id="sap:Sulac_1417"/>
<evidence type="ECO:0000256" key="1">
    <source>
        <dbReference type="PIRSR" id="PIRSR015853-1"/>
    </source>
</evidence>
<dbReference type="Gene3D" id="3.30.1360.130">
    <property type="entry name" value="Dipeptide transport protein"/>
    <property type="match status" value="1"/>
</dbReference>
<feature type="binding site" evidence="2">
    <location>
        <position position="61"/>
    </location>
    <ligand>
        <name>Zn(2+)</name>
        <dbReference type="ChEBI" id="CHEBI:29105"/>
        <label>2</label>
    </ligand>
</feature>
<dbReference type="InterPro" id="IPR007035">
    <property type="entry name" value="Peptidase_M55"/>
</dbReference>
<dbReference type="STRING" id="679936.Sulac_1417"/>
<dbReference type="CDD" id="cd08663">
    <property type="entry name" value="DAP_dppA_1"/>
    <property type="match status" value="1"/>
</dbReference>